<dbReference type="EMBL" id="BAAAFH010000022">
    <property type="protein sequence ID" value="GAA0876255.1"/>
    <property type="molecule type" value="Genomic_DNA"/>
</dbReference>
<keyword evidence="8" id="KW-1185">Reference proteome</keyword>
<keyword evidence="2" id="KW-1003">Cell membrane</keyword>
<sequence length="338" mass="38880">MMGVIMLLAVIFDLSERLQEFIENKAPFKAIVLDYYVNFIFFYGNMFSALIIFISVIWFTAKMAQNTEIIPMLNSGRPFHRFLRPYMIGATLLTLMSLAMNHFILPSANAKRLGFEEEFYRFSLSVSNYHADFPNGESVYFKNYKSDQGYIQDFYMEKWSEDNKLEYFLSAKRLRPTGDKTWTLEDYFLRKVGQTGDEIVHGDKMDTTFAFGIDEFARRDNIVETMDYEELNNFIEREKQKGNENVPAFELVKHQRTSYPFASYVLTLIGVAVSSRKSRGGIGVHIATGLAFVFIYIFAMQVTSVAAINIGFPTLLASWIPNLVFGVIGLVLYRLAPK</sequence>
<evidence type="ECO:0000256" key="3">
    <source>
        <dbReference type="ARBA" id="ARBA00022692"/>
    </source>
</evidence>
<comment type="caution">
    <text evidence="7">The sequence shown here is derived from an EMBL/GenBank/DDBJ whole genome shotgun (WGS) entry which is preliminary data.</text>
</comment>
<evidence type="ECO:0000313" key="7">
    <source>
        <dbReference type="EMBL" id="GAA0876255.1"/>
    </source>
</evidence>
<dbReference type="PANTHER" id="PTHR33529">
    <property type="entry name" value="SLR0882 PROTEIN-RELATED"/>
    <property type="match status" value="1"/>
</dbReference>
<evidence type="ECO:0000256" key="1">
    <source>
        <dbReference type="ARBA" id="ARBA00004651"/>
    </source>
</evidence>
<protein>
    <submittedName>
        <fullName evidence="7">LptF/LptG family permease</fullName>
    </submittedName>
</protein>
<keyword evidence="3 6" id="KW-0812">Transmembrane</keyword>
<keyword evidence="5 6" id="KW-0472">Membrane</keyword>
<feature type="transmembrane region" description="Helical" evidence="6">
    <location>
        <begin position="82"/>
        <end position="105"/>
    </location>
</feature>
<evidence type="ECO:0000256" key="4">
    <source>
        <dbReference type="ARBA" id="ARBA00022989"/>
    </source>
</evidence>
<evidence type="ECO:0000256" key="2">
    <source>
        <dbReference type="ARBA" id="ARBA00022475"/>
    </source>
</evidence>
<dbReference type="PANTHER" id="PTHR33529:SF8">
    <property type="entry name" value="PERMEASE, YJGP_YJGQ FAMILY"/>
    <property type="match status" value="1"/>
</dbReference>
<evidence type="ECO:0000313" key="8">
    <source>
        <dbReference type="Proteomes" id="UP001501126"/>
    </source>
</evidence>
<feature type="transmembrane region" description="Helical" evidence="6">
    <location>
        <begin position="41"/>
        <end position="61"/>
    </location>
</feature>
<dbReference type="InterPro" id="IPR005495">
    <property type="entry name" value="LptG/LptF_permease"/>
</dbReference>
<name>A0ABN1MTB4_9FLAO</name>
<reference evidence="7 8" key="1">
    <citation type="journal article" date="2019" name="Int. J. Syst. Evol. Microbiol.">
        <title>The Global Catalogue of Microorganisms (GCM) 10K type strain sequencing project: providing services to taxonomists for standard genome sequencing and annotation.</title>
        <authorList>
            <consortium name="The Broad Institute Genomics Platform"/>
            <consortium name="The Broad Institute Genome Sequencing Center for Infectious Disease"/>
            <person name="Wu L."/>
            <person name="Ma J."/>
        </authorList>
    </citation>
    <scope>NUCLEOTIDE SEQUENCE [LARGE SCALE GENOMIC DNA]</scope>
    <source>
        <strain evidence="7 8">JCM 16083</strain>
    </source>
</reference>
<feature type="transmembrane region" description="Helical" evidence="6">
    <location>
        <begin position="286"/>
        <end position="310"/>
    </location>
</feature>
<evidence type="ECO:0000256" key="6">
    <source>
        <dbReference type="SAM" id="Phobius"/>
    </source>
</evidence>
<accession>A0ABN1MTB4</accession>
<gene>
    <name evidence="7" type="ORF">GCM10009118_26650</name>
</gene>
<keyword evidence="4 6" id="KW-1133">Transmembrane helix</keyword>
<feature type="transmembrane region" description="Helical" evidence="6">
    <location>
        <begin position="316"/>
        <end position="336"/>
    </location>
</feature>
<proteinExistence type="predicted"/>
<dbReference type="Proteomes" id="UP001501126">
    <property type="component" value="Unassembled WGS sequence"/>
</dbReference>
<comment type="subcellular location">
    <subcellularLocation>
        <location evidence="1">Cell membrane</location>
        <topology evidence="1">Multi-pass membrane protein</topology>
    </subcellularLocation>
</comment>
<evidence type="ECO:0000256" key="5">
    <source>
        <dbReference type="ARBA" id="ARBA00023136"/>
    </source>
</evidence>
<dbReference type="Pfam" id="PF03739">
    <property type="entry name" value="LptF_LptG"/>
    <property type="match status" value="1"/>
</dbReference>
<organism evidence="7 8">
    <name type="scientific">Wandonia haliotis</name>
    <dbReference type="NCBI Taxonomy" id="574963"/>
    <lineage>
        <taxon>Bacteria</taxon>
        <taxon>Pseudomonadati</taxon>
        <taxon>Bacteroidota</taxon>
        <taxon>Flavobacteriia</taxon>
        <taxon>Flavobacteriales</taxon>
        <taxon>Crocinitomicaceae</taxon>
        <taxon>Wandonia</taxon>
    </lineage>
</organism>
<feature type="transmembrane region" description="Helical" evidence="6">
    <location>
        <begin position="257"/>
        <end position="274"/>
    </location>
</feature>